<dbReference type="PANTHER" id="PTHR26312">
    <property type="entry name" value="TETRATRICOPEPTIDE REPEAT PROTEIN 5"/>
    <property type="match status" value="1"/>
</dbReference>
<evidence type="ECO:0000313" key="3">
    <source>
        <dbReference type="Proteomes" id="UP000811246"/>
    </source>
</evidence>
<evidence type="ECO:0000256" key="1">
    <source>
        <dbReference type="SAM" id="Phobius"/>
    </source>
</evidence>
<proteinExistence type="predicted"/>
<comment type="caution">
    <text evidence="2">The sequence shown here is derived from an EMBL/GenBank/DDBJ whole genome shotgun (WGS) entry which is preliminary data.</text>
</comment>
<keyword evidence="1" id="KW-1133">Transmembrane helix</keyword>
<dbReference type="EMBL" id="CM031826">
    <property type="protein sequence ID" value="KAG6728729.1"/>
    <property type="molecule type" value="Genomic_DNA"/>
</dbReference>
<sequence>MYKYGKASFPSSFTQPCPCSDLSTPIPSLPSLITAPLSLSLSLIYSWVLCYFLISEIRADMGLRIGQNPTTWQPFQFASPFLFCYAPNSAEKIYPSMLKTCGGSNTFLAYRLAYQPSRSRSRYCRENGIRQACGANFDELSDEETMKQMLNLRDYDEEIDKKNACTVSETSGKTRHIEGEDIVKLWHVAALKLNALEPSLLGIKPEPPQWPERDEVLRISIQRRVNRMEIPISLRIIKRKQQWDESLKEPGDSTYCSIKRAFSSMVFIIRELQSCALQMRESLYSEDLRGIVEKVQRELNVSFVWVFQQVLSRTPTLMVYVMILLANFTACSMAHYFVTAAAAPAVSHGTITENENKDRPQFKLDPMVIRPISISSSSIGAAAAGRSDRLNPAVDDTEGGEEVNLWNSVVEEASRMQAEMSGEALDHKTKQHLVSPVTVELEREDYEDYFRRDLFYQLELSREPNNTLLLSNHAQFLHLIVHDNDRAEECLKRALLVDPMDAEGLCRYADFLWMSRKDLWGAEEKYEQAMAAEPGNPYYASKYSNFLWSTGG</sequence>
<accession>A0A922FUP0</accession>
<dbReference type="Proteomes" id="UP000811246">
    <property type="component" value="Chromosome 2"/>
</dbReference>
<evidence type="ECO:0000313" key="2">
    <source>
        <dbReference type="EMBL" id="KAG6728729.1"/>
    </source>
</evidence>
<dbReference type="PANTHER" id="PTHR26312:SF176">
    <property type="entry name" value="TETRATRICOPEPTIDE-LIKE HELICAL DOMAIN-CONTAINING PROTEIN-RELATED"/>
    <property type="match status" value="1"/>
</dbReference>
<organism evidence="2 3">
    <name type="scientific">Carya illinoinensis</name>
    <name type="common">Pecan</name>
    <dbReference type="NCBI Taxonomy" id="32201"/>
    <lineage>
        <taxon>Eukaryota</taxon>
        <taxon>Viridiplantae</taxon>
        <taxon>Streptophyta</taxon>
        <taxon>Embryophyta</taxon>
        <taxon>Tracheophyta</taxon>
        <taxon>Spermatophyta</taxon>
        <taxon>Magnoliopsida</taxon>
        <taxon>eudicotyledons</taxon>
        <taxon>Gunneridae</taxon>
        <taxon>Pentapetalae</taxon>
        <taxon>rosids</taxon>
        <taxon>fabids</taxon>
        <taxon>Fagales</taxon>
        <taxon>Juglandaceae</taxon>
        <taxon>Carya</taxon>
    </lineage>
</organism>
<name>A0A922FUP0_CARIL</name>
<dbReference type="AlphaFoldDB" id="A0A922FUP0"/>
<keyword evidence="1" id="KW-0812">Transmembrane</keyword>
<feature type="transmembrane region" description="Helical" evidence="1">
    <location>
        <begin position="317"/>
        <end position="338"/>
    </location>
</feature>
<gene>
    <name evidence="2" type="ORF">I3842_02G188000</name>
</gene>
<reference evidence="2" key="1">
    <citation type="submission" date="2021-01" db="EMBL/GenBank/DDBJ databases">
        <authorList>
            <person name="Lovell J.T."/>
            <person name="Bentley N."/>
            <person name="Bhattarai G."/>
            <person name="Jenkins J.W."/>
            <person name="Sreedasyam A."/>
            <person name="Alarcon Y."/>
            <person name="Bock C."/>
            <person name="Boston L."/>
            <person name="Carlson J."/>
            <person name="Cervantes K."/>
            <person name="Clermont K."/>
            <person name="Krom N."/>
            <person name="Kubenka K."/>
            <person name="Mamidi S."/>
            <person name="Mattison C."/>
            <person name="Monteros M."/>
            <person name="Pisani C."/>
            <person name="Plott C."/>
            <person name="Rajasekar S."/>
            <person name="Rhein H.S."/>
            <person name="Rohla C."/>
            <person name="Song M."/>
            <person name="Hilaire R.S."/>
            <person name="Shu S."/>
            <person name="Wells L."/>
            <person name="Wang X."/>
            <person name="Webber J."/>
            <person name="Heerema R.J."/>
            <person name="Klein P."/>
            <person name="Conner P."/>
            <person name="Grauke L."/>
            <person name="Grimwood J."/>
            <person name="Schmutz J."/>
            <person name="Randall J.J."/>
        </authorList>
    </citation>
    <scope>NUCLEOTIDE SEQUENCE</scope>
    <source>
        <tissue evidence="2">Leaf</tissue>
    </source>
</reference>
<protein>
    <submittedName>
        <fullName evidence="2">Uncharacterized protein</fullName>
    </submittedName>
</protein>
<feature type="transmembrane region" description="Helical" evidence="1">
    <location>
        <begin position="32"/>
        <end position="54"/>
    </location>
</feature>
<keyword evidence="1" id="KW-0472">Membrane</keyword>